<organism evidence="1 2">
    <name type="scientific">Romboutsia faecis</name>
    <dbReference type="NCBI Taxonomy" id="2764597"/>
    <lineage>
        <taxon>Bacteria</taxon>
        <taxon>Bacillati</taxon>
        <taxon>Bacillota</taxon>
        <taxon>Clostridia</taxon>
        <taxon>Peptostreptococcales</taxon>
        <taxon>Peptostreptococcaceae</taxon>
        <taxon>Romboutsia</taxon>
    </lineage>
</organism>
<comment type="caution">
    <text evidence="1">The sequence shown here is derived from an EMBL/GenBank/DDBJ whole genome shotgun (WGS) entry which is preliminary data.</text>
</comment>
<gene>
    <name evidence="1" type="ORF">H8923_13055</name>
</gene>
<sequence>MVNNLKVGQEIEFYTNALMNTGESVDLKDCEVDYKISNPKTLSIKDGKMIAKKKGTSQVFVKVKYKNNVVMSNKVDINVK</sequence>
<reference evidence="1 2" key="1">
    <citation type="submission" date="2020-08" db="EMBL/GenBank/DDBJ databases">
        <authorList>
            <person name="Liu C."/>
            <person name="Sun Q."/>
        </authorList>
    </citation>
    <scope>NUCLEOTIDE SEQUENCE [LARGE SCALE GENOMIC DNA]</scope>
    <source>
        <strain evidence="1 2">NSJ-18</strain>
    </source>
</reference>
<evidence type="ECO:0000313" key="1">
    <source>
        <dbReference type="EMBL" id="MBC5997695.1"/>
    </source>
</evidence>
<evidence type="ECO:0008006" key="3">
    <source>
        <dbReference type="Google" id="ProtNLM"/>
    </source>
</evidence>
<accession>A0ABR7JS02</accession>
<dbReference type="RefSeq" id="WP_153972355.1">
    <property type="nucleotide sequence ID" value="NZ_JACRWE010000006.1"/>
</dbReference>
<name>A0ABR7JS02_9FIRM</name>
<proteinExistence type="predicted"/>
<evidence type="ECO:0000313" key="2">
    <source>
        <dbReference type="Proteomes" id="UP000609849"/>
    </source>
</evidence>
<protein>
    <recommendedName>
        <fullName evidence="3">BIG2 domain-containing protein</fullName>
    </recommendedName>
</protein>
<dbReference type="EMBL" id="JACRWE010000006">
    <property type="protein sequence ID" value="MBC5997695.1"/>
    <property type="molecule type" value="Genomic_DNA"/>
</dbReference>
<dbReference type="Proteomes" id="UP000609849">
    <property type="component" value="Unassembled WGS sequence"/>
</dbReference>
<dbReference type="Gene3D" id="2.60.40.1080">
    <property type="match status" value="1"/>
</dbReference>
<keyword evidence="2" id="KW-1185">Reference proteome</keyword>